<dbReference type="EMBL" id="ON189045">
    <property type="protein sequence ID" value="URA07008.1"/>
    <property type="molecule type" value="Genomic_DNA"/>
</dbReference>
<dbReference type="Proteomes" id="UP001056585">
    <property type="component" value="Segment"/>
</dbReference>
<name>A0A9E7E1R0_9CAUD</name>
<sequence>MPQTEFTESLEWLTDVIRCKGKEQRIALRPQARQELVLSHVLDDQNLARAKALARFASASEILVPGWESFTRVGTVAAGAQTLNFSTAYAPYRVGDQVVVWQEVDYFEVRTLTAVAANQIDLDAPLARSYSLALVMPVRPSRFAQDFEATRGAGWHDGSVRFVSTQYRSLEGSGAAPAYPVYRGHDVLTDRTVRLSDIRERFVREADTFDGGLGKIWTGSEFNYPIQGSQAAWSLDTRAALWPIRAWLDARRGRQVGFWMPSWNVDLVLTTPTLTTSTTITVRSVGFSSYNKTGDIMILTTAGTMYFRRVINSAPGSPGFDVLQLESAIGVALQPSQIQAICLMTFNRLDADRIEIKHRAARGADIAVAVMEAPLP</sequence>
<organism evidence="1 2">
    <name type="scientific">Xanthomonas phage Elanor</name>
    <dbReference type="NCBI Taxonomy" id="2939127"/>
    <lineage>
        <taxon>Viruses</taxon>
        <taxon>Duplodnaviria</taxon>
        <taxon>Heunggongvirae</taxon>
        <taxon>Uroviricota</taxon>
        <taxon>Caudoviricetes</taxon>
        <taxon>Mesyanzhinovviridae</taxon>
        <taxon>Bradleyvirinae</taxon>
        <taxon>Elanorvirus</taxon>
        <taxon>Elanorvirus elanor</taxon>
    </lineage>
</organism>
<gene>
    <name evidence="1" type="ORF">Elanor_BL40040</name>
</gene>
<reference evidence="1" key="1">
    <citation type="journal article" date="2022" name="Viruses">
        <title>Isolation of novel Xanthomonas phages for the plant pathogens X. translucens and X. campestris.</title>
        <authorList>
            <person name="Erdrich S.H."/>
            <person name="Sharma V."/>
            <person name="Schurr U."/>
            <person name="Arsova B."/>
            <person name="Frunzke J."/>
        </authorList>
    </citation>
    <scope>NUCLEOTIDE SEQUENCE</scope>
</reference>
<proteinExistence type="predicted"/>
<keyword evidence="2" id="KW-1185">Reference proteome</keyword>
<evidence type="ECO:0000313" key="1">
    <source>
        <dbReference type="EMBL" id="URA07008.1"/>
    </source>
</evidence>
<accession>A0A9E7E1R0</accession>
<protein>
    <submittedName>
        <fullName evidence="1">Uncharacterized protein</fullName>
    </submittedName>
</protein>
<evidence type="ECO:0000313" key="2">
    <source>
        <dbReference type="Proteomes" id="UP001056585"/>
    </source>
</evidence>